<sequence length="709" mass="81482">MAKLPQGDLGDTLADIIRRKGMSVAEQLVDIQAHAIDEPNVKKFVSKLRCFKFESFDPDKHPIPPANKRISKNSAQSDEPKGVFRLKIIDASDIDKRDYIALSYTWDPCKSGDVTEEAAEGGYLFEDPFDEDNSRVGRSKRRRKGQLQSSSVRDCVLTRALKYLQHKPVKLLWIDAHSVDQVNEKEKQNGIQAMHLVYSYSKYPLALLARPIRTEEDLELLFEIMKGYILRKENMNASSESDSESSVHVVVSQRKAWKALQLLKTMTDDLWWTRSWTFQENYRALKNMTLLMPCLHEVSLQPKHREVFGAIDGELCIKASDLLTQATEMCKAYSRHSPLSEDKRSMIAHILSTMGKYTVRLSADEPMYPTIISDVTRRGITAPWDRLDILANTCWYPIRLDSLALQKDKLSLSLSILAQCLLNGELMIDGNAEGDSIRISNFFDCTLVELVQQLSFRQYCNPRRTGRLTYNRGCRYPEVTFRPEGIETRGHLWKMGPLLDYRVIQSQAAKSDFGGKWLSPSERNDLIGLIRLLVHKHSYHAEPIISQLKKLLDLERSKYIKEMTFTQEHPLRMATELINRAREGSKLRLAEIWDPRTPRTRSKRPLYRALFFDDNRSPGETTERRSLGETQAYVFTALDPVPVQSEDNRVDDNRHVYLEVDIAGSAFVLGEQTMTPLSIKKCTLGFCNFRKCDRTSVLFRWPPEFKEVA</sequence>
<organism evidence="2 3">
    <name type="scientific">Fusarium albosuccineum</name>
    <dbReference type="NCBI Taxonomy" id="1237068"/>
    <lineage>
        <taxon>Eukaryota</taxon>
        <taxon>Fungi</taxon>
        <taxon>Dikarya</taxon>
        <taxon>Ascomycota</taxon>
        <taxon>Pezizomycotina</taxon>
        <taxon>Sordariomycetes</taxon>
        <taxon>Hypocreomycetidae</taxon>
        <taxon>Hypocreales</taxon>
        <taxon>Nectriaceae</taxon>
        <taxon>Fusarium</taxon>
        <taxon>Fusarium decemcellulare species complex</taxon>
    </lineage>
</organism>
<dbReference type="PANTHER" id="PTHR24148:SF64">
    <property type="entry name" value="HETEROKARYON INCOMPATIBILITY DOMAIN-CONTAINING PROTEIN"/>
    <property type="match status" value="1"/>
</dbReference>
<protein>
    <submittedName>
        <fullName evidence="2">Heterokaryon incompatibility</fullName>
    </submittedName>
</protein>
<dbReference type="InterPro" id="IPR052895">
    <property type="entry name" value="HetReg/Transcr_Mod"/>
</dbReference>
<evidence type="ECO:0000259" key="1">
    <source>
        <dbReference type="Pfam" id="PF06985"/>
    </source>
</evidence>
<accession>A0A8H4LJT7</accession>
<gene>
    <name evidence="2" type="ORF">FALBO_2406</name>
</gene>
<evidence type="ECO:0000313" key="2">
    <source>
        <dbReference type="EMBL" id="KAF4470692.1"/>
    </source>
</evidence>
<dbReference type="AlphaFoldDB" id="A0A8H4LJT7"/>
<dbReference type="PANTHER" id="PTHR24148">
    <property type="entry name" value="ANKYRIN REPEAT DOMAIN-CONTAINING PROTEIN 39 HOMOLOG-RELATED"/>
    <property type="match status" value="1"/>
</dbReference>
<reference evidence="2 3" key="1">
    <citation type="submission" date="2020-01" db="EMBL/GenBank/DDBJ databases">
        <title>Identification and distribution of gene clusters putatively required for synthesis of sphingolipid metabolism inhibitors in phylogenetically diverse species of the filamentous fungus Fusarium.</title>
        <authorList>
            <person name="Kim H.-S."/>
            <person name="Busman M."/>
            <person name="Brown D.W."/>
            <person name="Divon H."/>
            <person name="Uhlig S."/>
            <person name="Proctor R.H."/>
        </authorList>
    </citation>
    <scope>NUCLEOTIDE SEQUENCE [LARGE SCALE GENOMIC DNA]</scope>
    <source>
        <strain evidence="2 3">NRRL 20459</strain>
    </source>
</reference>
<proteinExistence type="predicted"/>
<feature type="domain" description="Heterokaryon incompatibility" evidence="1">
    <location>
        <begin position="99"/>
        <end position="280"/>
    </location>
</feature>
<comment type="caution">
    <text evidence="2">The sequence shown here is derived from an EMBL/GenBank/DDBJ whole genome shotgun (WGS) entry which is preliminary data.</text>
</comment>
<dbReference type="Pfam" id="PF06985">
    <property type="entry name" value="HET"/>
    <property type="match status" value="1"/>
</dbReference>
<dbReference type="EMBL" id="JAADYS010000308">
    <property type="protein sequence ID" value="KAF4470692.1"/>
    <property type="molecule type" value="Genomic_DNA"/>
</dbReference>
<dbReference type="OrthoDB" id="270167at2759"/>
<name>A0A8H4LJT7_9HYPO</name>
<keyword evidence="3" id="KW-1185">Reference proteome</keyword>
<dbReference type="Proteomes" id="UP000554235">
    <property type="component" value="Unassembled WGS sequence"/>
</dbReference>
<evidence type="ECO:0000313" key="3">
    <source>
        <dbReference type="Proteomes" id="UP000554235"/>
    </source>
</evidence>
<dbReference type="InterPro" id="IPR010730">
    <property type="entry name" value="HET"/>
</dbReference>